<dbReference type="InterPro" id="IPR036397">
    <property type="entry name" value="RNaseH_sf"/>
</dbReference>
<dbReference type="GO" id="GO:0003676">
    <property type="term" value="F:nucleic acid binding"/>
    <property type="evidence" value="ECO:0007669"/>
    <property type="project" value="InterPro"/>
</dbReference>
<feature type="non-terminal residue" evidence="1">
    <location>
        <position position="1"/>
    </location>
</feature>
<comment type="caution">
    <text evidence="1">The sequence shown here is derived from an EMBL/GenBank/DDBJ whole genome shotgun (WGS) entry which is preliminary data.</text>
</comment>
<protein>
    <submittedName>
        <fullName evidence="1">15989_t:CDS:1</fullName>
    </submittedName>
</protein>
<reference evidence="1" key="1">
    <citation type="submission" date="2022-08" db="EMBL/GenBank/DDBJ databases">
        <authorList>
            <person name="Kallberg Y."/>
            <person name="Tangrot J."/>
            <person name="Rosling A."/>
        </authorList>
    </citation>
    <scope>NUCLEOTIDE SEQUENCE</scope>
    <source>
        <strain evidence="1">Wild A</strain>
    </source>
</reference>
<sequence>DNQILQRIICDNQFASLSNITDSLSSRLNTTLHYNTVRKYIYNESLDLNDAKKNVNGKRNRSKRYNQMSPDCIQPTVKFDGESIMFWGCFGWHKVRPLVVVEGSMNSDDYINILSNSFIPWISNYPSYIFSKMKHPVIHLRIVFG</sequence>
<dbReference type="OrthoDB" id="2416077at2759"/>
<keyword evidence="2" id="KW-1185">Reference proteome</keyword>
<dbReference type="Gene3D" id="3.30.420.10">
    <property type="entry name" value="Ribonuclease H-like superfamily/Ribonuclease H"/>
    <property type="match status" value="1"/>
</dbReference>
<proteinExistence type="predicted"/>
<name>A0A9W4T3B9_9GLOM</name>
<organism evidence="1 2">
    <name type="scientific">Funneliformis geosporum</name>
    <dbReference type="NCBI Taxonomy" id="1117311"/>
    <lineage>
        <taxon>Eukaryota</taxon>
        <taxon>Fungi</taxon>
        <taxon>Fungi incertae sedis</taxon>
        <taxon>Mucoromycota</taxon>
        <taxon>Glomeromycotina</taxon>
        <taxon>Glomeromycetes</taxon>
        <taxon>Glomerales</taxon>
        <taxon>Glomeraceae</taxon>
        <taxon>Funneliformis</taxon>
    </lineage>
</organism>
<evidence type="ECO:0000313" key="1">
    <source>
        <dbReference type="EMBL" id="CAI2191220.1"/>
    </source>
</evidence>
<dbReference type="AlphaFoldDB" id="A0A9W4T3B9"/>
<dbReference type="Proteomes" id="UP001153678">
    <property type="component" value="Unassembled WGS sequence"/>
</dbReference>
<gene>
    <name evidence="1" type="ORF">FWILDA_LOCUS14964</name>
</gene>
<dbReference type="EMBL" id="CAMKVN010007200">
    <property type="protein sequence ID" value="CAI2191220.1"/>
    <property type="molecule type" value="Genomic_DNA"/>
</dbReference>
<evidence type="ECO:0000313" key="2">
    <source>
        <dbReference type="Proteomes" id="UP001153678"/>
    </source>
</evidence>
<accession>A0A9W4T3B9</accession>